<name>A0A8R1IBK9_CAEJA</name>
<keyword evidence="2" id="KW-0812">Transmembrane</keyword>
<dbReference type="EnsemblMetazoa" id="CJA28612.1">
    <property type="protein sequence ID" value="CJA28612.1"/>
    <property type="gene ID" value="WBGene00184186"/>
</dbReference>
<evidence type="ECO:0000256" key="1">
    <source>
        <dbReference type="SAM" id="MobiDB-lite"/>
    </source>
</evidence>
<reference evidence="3" key="2">
    <citation type="submission" date="2022-06" db="UniProtKB">
        <authorList>
            <consortium name="EnsemblMetazoa"/>
        </authorList>
    </citation>
    <scope>IDENTIFICATION</scope>
    <source>
        <strain evidence="3">DF5081</strain>
    </source>
</reference>
<sequence>MEYGPNAPSLSPQRETQHCSFAATRDNSSHSPHRENITVQALISVLVGIDFYSNTRSLLYQATIILAAWPRIICLLLCRNLFRNYTNFERRTIIMQQPTWKLG</sequence>
<reference evidence="4" key="1">
    <citation type="submission" date="2010-08" db="EMBL/GenBank/DDBJ databases">
        <authorList>
            <consortium name="Caenorhabditis japonica Sequencing Consortium"/>
            <person name="Wilson R.K."/>
        </authorList>
    </citation>
    <scope>NUCLEOTIDE SEQUENCE [LARGE SCALE GENOMIC DNA]</scope>
    <source>
        <strain evidence="4">DF5081</strain>
    </source>
</reference>
<protein>
    <submittedName>
        <fullName evidence="3">Uncharacterized protein</fullName>
    </submittedName>
</protein>
<evidence type="ECO:0000313" key="4">
    <source>
        <dbReference type="Proteomes" id="UP000005237"/>
    </source>
</evidence>
<evidence type="ECO:0000313" key="3">
    <source>
        <dbReference type="EnsemblMetazoa" id="CJA28612.1"/>
    </source>
</evidence>
<organism evidence="3 4">
    <name type="scientific">Caenorhabditis japonica</name>
    <dbReference type="NCBI Taxonomy" id="281687"/>
    <lineage>
        <taxon>Eukaryota</taxon>
        <taxon>Metazoa</taxon>
        <taxon>Ecdysozoa</taxon>
        <taxon>Nematoda</taxon>
        <taxon>Chromadorea</taxon>
        <taxon>Rhabditida</taxon>
        <taxon>Rhabditina</taxon>
        <taxon>Rhabditomorpha</taxon>
        <taxon>Rhabditoidea</taxon>
        <taxon>Rhabditidae</taxon>
        <taxon>Peloderinae</taxon>
        <taxon>Caenorhabditis</taxon>
    </lineage>
</organism>
<accession>A0A8R1IBK9</accession>
<keyword evidence="4" id="KW-1185">Reference proteome</keyword>
<keyword evidence="2" id="KW-0472">Membrane</keyword>
<dbReference type="AlphaFoldDB" id="A0A8R1IBK9"/>
<dbReference type="Proteomes" id="UP000005237">
    <property type="component" value="Unassembled WGS sequence"/>
</dbReference>
<feature type="region of interest" description="Disordered" evidence="1">
    <location>
        <begin position="1"/>
        <end position="32"/>
    </location>
</feature>
<proteinExistence type="predicted"/>
<feature type="transmembrane region" description="Helical" evidence="2">
    <location>
        <begin position="58"/>
        <end position="82"/>
    </location>
</feature>
<evidence type="ECO:0000256" key="2">
    <source>
        <dbReference type="SAM" id="Phobius"/>
    </source>
</evidence>
<keyword evidence="2" id="KW-1133">Transmembrane helix</keyword>